<keyword evidence="3" id="KW-1185">Reference proteome</keyword>
<keyword evidence="1" id="KW-1133">Transmembrane helix</keyword>
<keyword evidence="1" id="KW-0472">Membrane</keyword>
<organism evidence="2 3">
    <name type="scientific">Olea europaea subsp. europaea</name>
    <dbReference type="NCBI Taxonomy" id="158383"/>
    <lineage>
        <taxon>Eukaryota</taxon>
        <taxon>Viridiplantae</taxon>
        <taxon>Streptophyta</taxon>
        <taxon>Embryophyta</taxon>
        <taxon>Tracheophyta</taxon>
        <taxon>Spermatophyta</taxon>
        <taxon>Magnoliopsida</taxon>
        <taxon>eudicotyledons</taxon>
        <taxon>Gunneridae</taxon>
        <taxon>Pentapetalae</taxon>
        <taxon>asterids</taxon>
        <taxon>lamiids</taxon>
        <taxon>Lamiales</taxon>
        <taxon>Oleaceae</taxon>
        <taxon>Oleeae</taxon>
        <taxon>Olea</taxon>
    </lineage>
</organism>
<keyword evidence="1" id="KW-0812">Transmembrane</keyword>
<evidence type="ECO:0000313" key="2">
    <source>
        <dbReference type="EMBL" id="CAA3027584.1"/>
    </source>
</evidence>
<protein>
    <submittedName>
        <fullName evidence="2">Uncharacterized protein</fullName>
    </submittedName>
</protein>
<dbReference type="AlphaFoldDB" id="A0A8S0V813"/>
<evidence type="ECO:0000313" key="3">
    <source>
        <dbReference type="Proteomes" id="UP000594638"/>
    </source>
</evidence>
<proteinExistence type="predicted"/>
<dbReference type="EMBL" id="CACTIH010009210">
    <property type="protein sequence ID" value="CAA3027584.1"/>
    <property type="molecule type" value="Genomic_DNA"/>
</dbReference>
<name>A0A8S0V813_OLEEU</name>
<evidence type="ECO:0000256" key="1">
    <source>
        <dbReference type="SAM" id="Phobius"/>
    </source>
</evidence>
<sequence>MIAALYQYLKKCQSLISIHAEQELQQLHQLHQPVLLSSHRFHLHPSNLQFPHQISTSSSPTSSFTSSTPLGISLPAPPHSSATMVNVIAGSLIGLGFYIMLMLINL</sequence>
<comment type="caution">
    <text evidence="2">The sequence shown here is derived from an EMBL/GenBank/DDBJ whole genome shotgun (WGS) entry which is preliminary data.</text>
</comment>
<reference evidence="2 3" key="1">
    <citation type="submission" date="2019-12" db="EMBL/GenBank/DDBJ databases">
        <authorList>
            <person name="Alioto T."/>
            <person name="Alioto T."/>
            <person name="Gomez Garrido J."/>
        </authorList>
    </citation>
    <scope>NUCLEOTIDE SEQUENCE [LARGE SCALE GENOMIC DNA]</scope>
</reference>
<feature type="transmembrane region" description="Helical" evidence="1">
    <location>
        <begin position="84"/>
        <end position="104"/>
    </location>
</feature>
<dbReference type="Proteomes" id="UP000594638">
    <property type="component" value="Unassembled WGS sequence"/>
</dbReference>
<accession>A0A8S0V813</accession>
<gene>
    <name evidence="2" type="ORF">OLEA9_A084375</name>
</gene>
<dbReference type="Gramene" id="OE9A084375T1">
    <property type="protein sequence ID" value="OE9A084375C1"/>
    <property type="gene ID" value="OE9A084375"/>
</dbReference>